<gene>
    <name evidence="1" type="ORF">GRG538_LOCUS3181</name>
    <name evidence="2" type="ORF">KIK155_LOCUS5541</name>
    <name evidence="3" type="ORF">QYT958_LOCUS6470</name>
    <name evidence="4" type="ORF">TOA249_LOCUS18521</name>
</gene>
<dbReference type="EMBL" id="CAJOBR010000577">
    <property type="protein sequence ID" value="CAF4525054.1"/>
    <property type="molecule type" value="Genomic_DNA"/>
</dbReference>
<dbReference type="EMBL" id="CAJNYT010000075">
    <property type="protein sequence ID" value="CAF3327865.1"/>
    <property type="molecule type" value="Genomic_DNA"/>
</dbReference>
<dbReference type="Proteomes" id="UP000663865">
    <property type="component" value="Unassembled WGS sequence"/>
</dbReference>
<sequence length="540" mass="63748">MNTIRSWFQTKKNVSSISTGRWDYIESLIFHQKTNEFISHLRRKENQEFCVDTFFRLLPVMPDEKYMNNLFELIYKKSRFKSDQLSAIIATQLSRTILDKNFELCERILSLPIQSLQIPLGTYEITKLMHTCPDKDQLFRVLSILIERNLLYDPEYHSWILIILFEYYMTGDDVTIEYLLDVRKTPNLLFSFCGDNNITPLMLLFHLYSNSKCQEIIDNYLSNIDDQHVLLECDKWNRSYLIHLLCGKCEHGSDASHYLDALPNDISDMNRKIFDQCPHASTMLSRFSMLYKLGNRFDAPIKTILASQFCLPLRMVLFNFLFENDPLVEIQFDEFFKYFPSESVPLYWNYLKHITHKQNLNNILSSLLFNCSIQPKSNENTVEFLLKQGARITNTDNINNSIIHLILYSRSTVPFMLLDHGIYVDVSYQTCSNSRNHRMYFYVCRVIQCGYPSEIRTKFEEFKSSQPEYNIKLINSFIDLKNPTCLSRLCFQKLRNSANDLSDETIEKLKSYMSSRLLKSVVGYGHEESKEYYKWILCNV</sequence>
<protein>
    <submittedName>
        <fullName evidence="1">Uncharacterized protein</fullName>
    </submittedName>
</protein>
<evidence type="ECO:0000313" key="2">
    <source>
        <dbReference type="EMBL" id="CAF3372629.1"/>
    </source>
</evidence>
<name>A0A817U9I0_9BILA</name>
<proteinExistence type="predicted"/>
<evidence type="ECO:0000313" key="1">
    <source>
        <dbReference type="EMBL" id="CAF3327865.1"/>
    </source>
</evidence>
<evidence type="ECO:0000313" key="5">
    <source>
        <dbReference type="Proteomes" id="UP000663872"/>
    </source>
</evidence>
<organism evidence="1 5">
    <name type="scientific">Rotaria socialis</name>
    <dbReference type="NCBI Taxonomy" id="392032"/>
    <lineage>
        <taxon>Eukaryota</taxon>
        <taxon>Metazoa</taxon>
        <taxon>Spiralia</taxon>
        <taxon>Gnathifera</taxon>
        <taxon>Rotifera</taxon>
        <taxon>Eurotatoria</taxon>
        <taxon>Bdelloidea</taxon>
        <taxon>Philodinida</taxon>
        <taxon>Philodinidae</taxon>
        <taxon>Rotaria</taxon>
    </lineage>
</organism>
<dbReference type="AlphaFoldDB" id="A0A817U9I0"/>
<comment type="caution">
    <text evidence="1">The sequence shown here is derived from an EMBL/GenBank/DDBJ whole genome shotgun (WGS) entry which is preliminary data.</text>
</comment>
<dbReference type="EMBL" id="CAJNYV010000644">
    <property type="protein sequence ID" value="CAF3372629.1"/>
    <property type="molecule type" value="Genomic_DNA"/>
</dbReference>
<reference evidence="1" key="1">
    <citation type="submission" date="2021-02" db="EMBL/GenBank/DDBJ databases">
        <authorList>
            <person name="Nowell W R."/>
        </authorList>
    </citation>
    <scope>NUCLEOTIDE SEQUENCE</scope>
</reference>
<dbReference type="Proteomes" id="UP000663838">
    <property type="component" value="Unassembled WGS sequence"/>
</dbReference>
<dbReference type="Proteomes" id="UP000663872">
    <property type="component" value="Unassembled WGS sequence"/>
</dbReference>
<dbReference type="Proteomes" id="UP000663848">
    <property type="component" value="Unassembled WGS sequence"/>
</dbReference>
<evidence type="ECO:0000313" key="3">
    <source>
        <dbReference type="EMBL" id="CAF4525054.1"/>
    </source>
</evidence>
<accession>A0A817U9I0</accession>
<evidence type="ECO:0000313" key="4">
    <source>
        <dbReference type="EMBL" id="CAF4725031.1"/>
    </source>
</evidence>
<dbReference type="EMBL" id="CAJOBS010001385">
    <property type="protein sequence ID" value="CAF4725031.1"/>
    <property type="molecule type" value="Genomic_DNA"/>
</dbReference>